<evidence type="ECO:0000313" key="2">
    <source>
        <dbReference type="Proteomes" id="UP001595191"/>
    </source>
</evidence>
<reference evidence="1" key="1">
    <citation type="submission" date="2024-09" db="EMBL/GenBank/DDBJ databases">
        <authorList>
            <person name="Liu J."/>
        </authorList>
    </citation>
    <scope>NUCLEOTIDE SEQUENCE</scope>
    <source>
        <strain evidence="1">NBU2967</strain>
    </source>
</reference>
<dbReference type="EMBL" id="JBHFPV010000005">
    <property type="protein sequence ID" value="MFH6604884.1"/>
    <property type="molecule type" value="Genomic_DNA"/>
</dbReference>
<sequence>MSDDFFNELKEELQKGVSSKGHPFRYGVLATLGLEKMPRQRTVVIRSVDSLLNLHFYTDMRSKKVLHIKENNRVSLLFYHPEKMLQIRIEGLATIINDENILNKHWHNVHKAGQRDYTTKAAPGSILTNPDTLEYLDDTNHFCLISVEPFKIEYLRLKRPNHVRLRYSKKGTSWESDFLVP</sequence>
<evidence type="ECO:0000313" key="1">
    <source>
        <dbReference type="EMBL" id="MFH6604884.1"/>
    </source>
</evidence>
<dbReference type="Proteomes" id="UP001595191">
    <property type="component" value="Unassembled WGS sequence"/>
</dbReference>
<comment type="caution">
    <text evidence="1">The sequence shown here is derived from an EMBL/GenBank/DDBJ whole genome shotgun (WGS) entry which is preliminary data.</text>
</comment>
<gene>
    <name evidence="1" type="ORF">ACEZ3G_15470</name>
</gene>
<organism evidence="1 2">
    <name type="scientific">Meishania litoralis</name>
    <dbReference type="NCBI Taxonomy" id="3434685"/>
    <lineage>
        <taxon>Bacteria</taxon>
        <taxon>Pseudomonadati</taxon>
        <taxon>Bacteroidota</taxon>
        <taxon>Flavobacteriia</taxon>
        <taxon>Flavobacteriales</taxon>
        <taxon>Flavobacteriaceae</taxon>
        <taxon>Meishania</taxon>
    </lineage>
</organism>
<name>A0ACC7LNN3_9FLAO</name>
<proteinExistence type="predicted"/>
<keyword evidence="2" id="KW-1185">Reference proteome</keyword>
<protein>
    <submittedName>
        <fullName evidence="1">Pyridoxamine 5'-phosphate oxidase family protein</fullName>
    </submittedName>
</protein>
<accession>A0ACC7LNN3</accession>